<dbReference type="OrthoDB" id="410307at2759"/>
<keyword evidence="1 5" id="KW-0479">Metal-binding</keyword>
<evidence type="ECO:0000256" key="3">
    <source>
        <dbReference type="ARBA" id="ARBA00022771"/>
    </source>
</evidence>
<organism evidence="7 8">
    <name type="scientific">Spinacia oleracea</name>
    <name type="common">Spinach</name>
    <dbReference type="NCBI Taxonomy" id="3562"/>
    <lineage>
        <taxon>Eukaryota</taxon>
        <taxon>Viridiplantae</taxon>
        <taxon>Streptophyta</taxon>
        <taxon>Embryophyta</taxon>
        <taxon>Tracheophyta</taxon>
        <taxon>Spermatophyta</taxon>
        <taxon>Magnoliopsida</taxon>
        <taxon>eudicotyledons</taxon>
        <taxon>Gunneridae</taxon>
        <taxon>Pentapetalae</taxon>
        <taxon>Caryophyllales</taxon>
        <taxon>Chenopodiaceae</taxon>
        <taxon>Chenopodioideae</taxon>
        <taxon>Anserineae</taxon>
        <taxon>Spinacia</taxon>
    </lineage>
</organism>
<dbReference type="Pfam" id="PF00642">
    <property type="entry name" value="zf-CCCH"/>
    <property type="match status" value="1"/>
</dbReference>
<feature type="zinc finger region" description="C3H1-type" evidence="5">
    <location>
        <begin position="80"/>
        <end position="108"/>
    </location>
</feature>
<dbReference type="PANTHER" id="PTHR12547">
    <property type="entry name" value="CCCH ZINC FINGER/TIS11-RELATED"/>
    <property type="match status" value="1"/>
</dbReference>
<dbReference type="GeneID" id="110775399"/>
<accession>A0A9R0HTQ2</accession>
<dbReference type="SMART" id="SM00356">
    <property type="entry name" value="ZnF_C3H1"/>
    <property type="match status" value="1"/>
</dbReference>
<evidence type="ECO:0000259" key="6">
    <source>
        <dbReference type="PROSITE" id="PS50103"/>
    </source>
</evidence>
<protein>
    <submittedName>
        <fullName evidence="8 9">Zinc finger CCCH domain-containing protein 14-like isoform X1</fullName>
    </submittedName>
</protein>
<dbReference type="AlphaFoldDB" id="A0A9R0HTQ2"/>
<dbReference type="RefSeq" id="XP_021835701.1">
    <property type="nucleotide sequence ID" value="XM_021980009.1"/>
</dbReference>
<dbReference type="RefSeq" id="XP_021835702.1">
    <property type="nucleotide sequence ID" value="XM_021980010.1"/>
</dbReference>
<feature type="domain" description="C3H1-type" evidence="6">
    <location>
        <begin position="80"/>
        <end position="108"/>
    </location>
</feature>
<dbReference type="InterPro" id="IPR036855">
    <property type="entry name" value="Znf_CCCH_sf"/>
</dbReference>
<keyword evidence="2" id="KW-0677">Repeat</keyword>
<dbReference type="InterPro" id="IPR045877">
    <property type="entry name" value="ZFP36-like"/>
</dbReference>
<dbReference type="GO" id="GO:0008270">
    <property type="term" value="F:zinc ion binding"/>
    <property type="evidence" value="ECO:0007669"/>
    <property type="project" value="UniProtKB-KW"/>
</dbReference>
<reference evidence="8 9" key="2">
    <citation type="submission" date="2025-04" db="UniProtKB">
        <authorList>
            <consortium name="RefSeq"/>
        </authorList>
    </citation>
    <scope>IDENTIFICATION</scope>
</reference>
<dbReference type="FunFam" id="4.10.1000.10:FF:000001">
    <property type="entry name" value="zinc finger CCCH domain-containing protein 15-like"/>
    <property type="match status" value="1"/>
</dbReference>
<dbReference type="GO" id="GO:0003729">
    <property type="term" value="F:mRNA binding"/>
    <property type="evidence" value="ECO:0007669"/>
    <property type="project" value="InterPro"/>
</dbReference>
<keyword evidence="3 5" id="KW-0863">Zinc-finger</keyword>
<keyword evidence="7" id="KW-1185">Reference proteome</keyword>
<dbReference type="SUPFAM" id="SSF90229">
    <property type="entry name" value="CCCH zinc finger"/>
    <property type="match status" value="1"/>
</dbReference>
<reference evidence="7" key="1">
    <citation type="journal article" date="2021" name="Nat. Commun.">
        <title>Genomic analyses provide insights into spinach domestication and the genetic basis of agronomic traits.</title>
        <authorList>
            <person name="Cai X."/>
            <person name="Sun X."/>
            <person name="Xu C."/>
            <person name="Sun H."/>
            <person name="Wang X."/>
            <person name="Ge C."/>
            <person name="Zhang Z."/>
            <person name="Wang Q."/>
            <person name="Fei Z."/>
            <person name="Jiao C."/>
            <person name="Wang Q."/>
        </authorList>
    </citation>
    <scope>NUCLEOTIDE SEQUENCE [LARGE SCALE GENOMIC DNA]</scope>
    <source>
        <strain evidence="7">cv. Varoflay</strain>
    </source>
</reference>
<keyword evidence="4 5" id="KW-0862">Zinc</keyword>
<dbReference type="PANTHER" id="PTHR12547:SF162">
    <property type="entry name" value="ZINC FINGER CCCH DOMAIN-CONTAINING PROTEIN 15"/>
    <property type="match status" value="1"/>
</dbReference>
<evidence type="ECO:0000256" key="2">
    <source>
        <dbReference type="ARBA" id="ARBA00022737"/>
    </source>
</evidence>
<gene>
    <name evidence="8 9 10" type="primary">LOC110775399</name>
</gene>
<dbReference type="PROSITE" id="PS50103">
    <property type="entry name" value="ZF_C3H1"/>
    <property type="match status" value="1"/>
</dbReference>
<sequence length="171" mass="19894">MARNLRNTNMKPLNHASYMRLQIPCKAYWDVDDKLRCLADLSLAEVQDFIPELHSQQKVYVQGGSKKEGPIELEVYNQGMFKSELCNKWQETKTCPYGDHCQFAHGIDELRPVIRHPRCKTEVCRMVLSGALICTELIRVHITDQFYALICTVRDTDQFYALICTVRDNFF</sequence>
<evidence type="ECO:0000313" key="8">
    <source>
        <dbReference type="RefSeq" id="XP_021835699.1"/>
    </source>
</evidence>
<evidence type="ECO:0000313" key="7">
    <source>
        <dbReference type="Proteomes" id="UP000813463"/>
    </source>
</evidence>
<dbReference type="KEGG" id="soe:110775399"/>
<dbReference type="Gene3D" id="3.30.830.10">
    <property type="entry name" value="Metalloenzyme, LuxS/M16 peptidase-like"/>
    <property type="match status" value="1"/>
</dbReference>
<evidence type="ECO:0000313" key="10">
    <source>
        <dbReference type="RefSeq" id="XP_021835702.1"/>
    </source>
</evidence>
<evidence type="ECO:0000256" key="5">
    <source>
        <dbReference type="PROSITE-ProRule" id="PRU00723"/>
    </source>
</evidence>
<dbReference type="RefSeq" id="XP_021835699.1">
    <property type="nucleotide sequence ID" value="XM_021980007.1"/>
</dbReference>
<dbReference type="Proteomes" id="UP000813463">
    <property type="component" value="Chromosome 1"/>
</dbReference>
<name>A0A9R0HTQ2_SPIOL</name>
<dbReference type="InterPro" id="IPR000571">
    <property type="entry name" value="Znf_CCCH"/>
</dbReference>
<proteinExistence type="predicted"/>
<evidence type="ECO:0000256" key="1">
    <source>
        <dbReference type="ARBA" id="ARBA00022723"/>
    </source>
</evidence>
<dbReference type="Gene3D" id="3.30.1370.210">
    <property type="match status" value="1"/>
</dbReference>
<evidence type="ECO:0000313" key="9">
    <source>
        <dbReference type="RefSeq" id="XP_021835701.1"/>
    </source>
</evidence>
<evidence type="ECO:0000256" key="4">
    <source>
        <dbReference type="ARBA" id="ARBA00022833"/>
    </source>
</evidence>